<dbReference type="InterPro" id="IPR038468">
    <property type="entry name" value="MmpS_C"/>
</dbReference>
<evidence type="ECO:0000256" key="1">
    <source>
        <dbReference type="SAM" id="SignalP"/>
    </source>
</evidence>
<dbReference type="RefSeq" id="WP_179793287.1">
    <property type="nucleotide sequence ID" value="NZ_BAABHP010000004.1"/>
</dbReference>
<evidence type="ECO:0000313" key="3">
    <source>
        <dbReference type="Proteomes" id="UP000535890"/>
    </source>
</evidence>
<feature type="chain" id="PRO_5039280330" description="MmpS family membrane protein" evidence="1">
    <location>
        <begin position="22"/>
        <end position="129"/>
    </location>
</feature>
<feature type="signal peptide" evidence="1">
    <location>
        <begin position="1"/>
        <end position="21"/>
    </location>
</feature>
<keyword evidence="3" id="KW-1185">Reference proteome</keyword>
<organism evidence="2 3">
    <name type="scientific">Actinomycetospora corticicola</name>
    <dbReference type="NCBI Taxonomy" id="663602"/>
    <lineage>
        <taxon>Bacteria</taxon>
        <taxon>Bacillati</taxon>
        <taxon>Actinomycetota</taxon>
        <taxon>Actinomycetes</taxon>
        <taxon>Pseudonocardiales</taxon>
        <taxon>Pseudonocardiaceae</taxon>
        <taxon>Actinomycetospora</taxon>
    </lineage>
</organism>
<dbReference type="AlphaFoldDB" id="A0A7Y9J4U1"/>
<sequence length="129" mass="12981">MAGTRWSRVAAALLGASVVLVGAGACSSEPPPPARQYTVQFSVTGTGGGNVFGRYVTVGELGSTAETNFSGVPYELTLTTPYPPAPKLQAGAVGVPPGSRLSCRISVDGQTVASQTISVPGQDVICRAG</sequence>
<reference evidence="2 3" key="1">
    <citation type="submission" date="2020-07" db="EMBL/GenBank/DDBJ databases">
        <title>Sequencing the genomes of 1000 actinobacteria strains.</title>
        <authorList>
            <person name="Klenk H.-P."/>
        </authorList>
    </citation>
    <scope>NUCLEOTIDE SEQUENCE [LARGE SCALE GENOMIC DNA]</scope>
    <source>
        <strain evidence="2 3">DSM 45772</strain>
    </source>
</reference>
<name>A0A7Y9J4U1_9PSEU</name>
<dbReference type="PROSITE" id="PS51257">
    <property type="entry name" value="PROKAR_LIPOPROTEIN"/>
    <property type="match status" value="1"/>
</dbReference>
<gene>
    <name evidence="2" type="ORF">BJ983_001555</name>
</gene>
<accession>A0A7Y9J4U1</accession>
<protein>
    <recommendedName>
        <fullName evidence="4">MmpS family membrane protein</fullName>
    </recommendedName>
</protein>
<evidence type="ECO:0000313" key="2">
    <source>
        <dbReference type="EMBL" id="NYD35453.1"/>
    </source>
</evidence>
<dbReference type="Proteomes" id="UP000535890">
    <property type="component" value="Unassembled WGS sequence"/>
</dbReference>
<dbReference type="Gene3D" id="2.60.40.2880">
    <property type="entry name" value="MmpS1-5, C-terminal soluble domain"/>
    <property type="match status" value="1"/>
</dbReference>
<evidence type="ECO:0008006" key="4">
    <source>
        <dbReference type="Google" id="ProtNLM"/>
    </source>
</evidence>
<proteinExistence type="predicted"/>
<keyword evidence="1" id="KW-0732">Signal</keyword>
<comment type="caution">
    <text evidence="2">The sequence shown here is derived from an EMBL/GenBank/DDBJ whole genome shotgun (WGS) entry which is preliminary data.</text>
</comment>
<dbReference type="EMBL" id="JACCBN010000001">
    <property type="protein sequence ID" value="NYD35453.1"/>
    <property type="molecule type" value="Genomic_DNA"/>
</dbReference>